<proteinExistence type="predicted"/>
<evidence type="ECO:0000256" key="1">
    <source>
        <dbReference type="SAM" id="MobiDB-lite"/>
    </source>
</evidence>
<dbReference type="PANTHER" id="PTHR47296">
    <property type="entry name" value="PROTEIN TIC 40, CHLOROPLASTIC"/>
    <property type="match status" value="1"/>
</dbReference>
<evidence type="ECO:0000313" key="3">
    <source>
        <dbReference type="EMBL" id="KAF5188630.1"/>
    </source>
</evidence>
<dbReference type="GO" id="GO:0009658">
    <property type="term" value="P:chloroplast organization"/>
    <property type="evidence" value="ECO:0007669"/>
    <property type="project" value="TreeGrafter"/>
</dbReference>
<sequence length="216" mass="24363">MQQAFKTMMGPMSSEKSPFSNPGFNNAAFSPQSPFPFPTPQTSTTSTSPSPVASKTQVDVPATKVEATRLTEVNSKTEIEEEPKRYAFVDVSPEEILEKDPFKSSEELKETKPTANAQNTEEVSQNGAAAKGDAQVYNEQTNSKKAGSVLSVEALEKMMEDPTVQNMVFPYLPEEMRDPTTFKWMLQNPQYRQQLEDMLKICRRRRDIERKKGLIR</sequence>
<evidence type="ECO:0000259" key="2">
    <source>
        <dbReference type="SMART" id="SM00727"/>
    </source>
</evidence>
<feature type="compositionally biased region" description="Low complexity" evidence="1">
    <location>
        <begin position="40"/>
        <end position="51"/>
    </location>
</feature>
<feature type="compositionally biased region" description="Polar residues" evidence="1">
    <location>
        <begin position="113"/>
        <end position="127"/>
    </location>
</feature>
<feature type="domain" description="STI1" evidence="2">
    <location>
        <begin position="161"/>
        <end position="195"/>
    </location>
</feature>
<feature type="compositionally biased region" description="Basic and acidic residues" evidence="1">
    <location>
        <begin position="97"/>
        <end position="112"/>
    </location>
</feature>
<keyword evidence="4" id="KW-1185">Reference proteome</keyword>
<accession>A0A7J6VWT5</accession>
<name>A0A7J6VWT5_THATH</name>
<evidence type="ECO:0000313" key="4">
    <source>
        <dbReference type="Proteomes" id="UP000554482"/>
    </source>
</evidence>
<comment type="caution">
    <text evidence="3">The sequence shown here is derived from an EMBL/GenBank/DDBJ whole genome shotgun (WGS) entry which is preliminary data.</text>
</comment>
<protein>
    <submittedName>
        <fullName evidence="3">Tic 40 protein</fullName>
    </submittedName>
</protein>
<dbReference type="PANTHER" id="PTHR47296:SF1">
    <property type="entry name" value="PROTEIN TIC 40, CHLOROPLASTIC"/>
    <property type="match status" value="1"/>
</dbReference>
<dbReference type="GO" id="GO:0009706">
    <property type="term" value="C:chloroplast inner membrane"/>
    <property type="evidence" value="ECO:0007669"/>
    <property type="project" value="TreeGrafter"/>
</dbReference>
<feature type="region of interest" description="Disordered" evidence="1">
    <location>
        <begin position="97"/>
        <end position="144"/>
    </location>
</feature>
<dbReference type="GO" id="GO:0009535">
    <property type="term" value="C:chloroplast thylakoid membrane"/>
    <property type="evidence" value="ECO:0007669"/>
    <property type="project" value="TreeGrafter"/>
</dbReference>
<dbReference type="InterPro" id="IPR006636">
    <property type="entry name" value="STI1_HS-bd"/>
</dbReference>
<dbReference type="EMBL" id="JABWDY010026523">
    <property type="protein sequence ID" value="KAF5188630.1"/>
    <property type="molecule type" value="Genomic_DNA"/>
</dbReference>
<dbReference type="Proteomes" id="UP000554482">
    <property type="component" value="Unassembled WGS sequence"/>
</dbReference>
<feature type="compositionally biased region" description="Polar residues" evidence="1">
    <location>
        <begin position="14"/>
        <end position="28"/>
    </location>
</feature>
<organism evidence="3 4">
    <name type="scientific">Thalictrum thalictroides</name>
    <name type="common">Rue-anemone</name>
    <name type="synonym">Anemone thalictroides</name>
    <dbReference type="NCBI Taxonomy" id="46969"/>
    <lineage>
        <taxon>Eukaryota</taxon>
        <taxon>Viridiplantae</taxon>
        <taxon>Streptophyta</taxon>
        <taxon>Embryophyta</taxon>
        <taxon>Tracheophyta</taxon>
        <taxon>Spermatophyta</taxon>
        <taxon>Magnoliopsida</taxon>
        <taxon>Ranunculales</taxon>
        <taxon>Ranunculaceae</taxon>
        <taxon>Thalictroideae</taxon>
        <taxon>Thalictrum</taxon>
    </lineage>
</organism>
<dbReference type="GO" id="GO:0045037">
    <property type="term" value="P:protein import into chloroplast stroma"/>
    <property type="evidence" value="ECO:0007669"/>
    <property type="project" value="TreeGrafter"/>
</dbReference>
<feature type="region of interest" description="Disordered" evidence="1">
    <location>
        <begin position="1"/>
        <end position="66"/>
    </location>
</feature>
<dbReference type="InterPro" id="IPR038108">
    <property type="entry name" value="RPN13_DEUBAD_sf"/>
</dbReference>
<dbReference type="OrthoDB" id="533763at2759"/>
<dbReference type="SMART" id="SM00727">
    <property type="entry name" value="STI1"/>
    <property type="match status" value="1"/>
</dbReference>
<gene>
    <name evidence="3" type="ORF">FRX31_021783</name>
</gene>
<dbReference type="AlphaFoldDB" id="A0A7J6VWT5"/>
<reference evidence="3 4" key="1">
    <citation type="submission" date="2020-06" db="EMBL/GenBank/DDBJ databases">
        <title>Transcriptomic and genomic resources for Thalictrum thalictroides and T. hernandezii: Facilitating candidate gene discovery in an emerging model plant lineage.</title>
        <authorList>
            <person name="Arias T."/>
            <person name="Riano-Pachon D.M."/>
            <person name="Di Stilio V.S."/>
        </authorList>
    </citation>
    <scope>NUCLEOTIDE SEQUENCE [LARGE SCALE GENOMIC DNA]</scope>
    <source>
        <strain evidence="4">cv. WT478/WT964</strain>
        <tissue evidence="3">Leaves</tissue>
    </source>
</reference>
<dbReference type="Gene3D" id="1.10.2020.20">
    <property type="match status" value="1"/>
</dbReference>